<evidence type="ECO:0000256" key="1">
    <source>
        <dbReference type="RuleBase" id="RU363015"/>
    </source>
</evidence>
<dbReference type="InterPro" id="IPR005269">
    <property type="entry name" value="LOG"/>
</dbReference>
<keyword evidence="1" id="KW-0203">Cytokinin biosynthesis</keyword>
<dbReference type="EC" id="3.2.2.n1" evidence="1"/>
<sequence>MTAELNLSPERDSARLAAIQAEFAEGFKLLHGLPKAFTVFGSARTPEGSPHYKAGVEVGRLGHEAGYAVITGGGPGAMEAANRGCRLAGGKSVGLGITLEWEQKINQYVNIEMTFRYFFARKMMLVKHSQGFVVLPGGLGTLDELFEVATLVQCMKTGAWPIVLVGGEYWDGLKDWLKNTVLEAGYIDLKDLNMLQVVDDAEAAVDAIANGGRRILSGV</sequence>
<dbReference type="SUPFAM" id="SSF102405">
    <property type="entry name" value="MCP/YpsA-like"/>
    <property type="match status" value="1"/>
</dbReference>
<dbReference type="Proteomes" id="UP001501231">
    <property type="component" value="Unassembled WGS sequence"/>
</dbReference>
<keyword evidence="3" id="KW-1185">Reference proteome</keyword>
<dbReference type="RefSeq" id="WP_344587199.1">
    <property type="nucleotide sequence ID" value="NZ_BAAARW010000003.1"/>
</dbReference>
<keyword evidence="1" id="KW-0378">Hydrolase</keyword>
<comment type="catalytic activity">
    <reaction evidence="1">
        <text>N(6)-(dimethylallyl)adenosine 5'-phosphate + H2O = N(6)-dimethylallyladenine + D-ribose 5-phosphate</text>
        <dbReference type="Rhea" id="RHEA:48560"/>
        <dbReference type="ChEBI" id="CHEBI:15377"/>
        <dbReference type="ChEBI" id="CHEBI:17660"/>
        <dbReference type="ChEBI" id="CHEBI:57526"/>
        <dbReference type="ChEBI" id="CHEBI:78346"/>
        <dbReference type="EC" id="3.2.2.n1"/>
    </reaction>
</comment>
<evidence type="ECO:0000313" key="3">
    <source>
        <dbReference type="Proteomes" id="UP001501231"/>
    </source>
</evidence>
<organism evidence="2 3">
    <name type="scientific">Actinomadura vinacea</name>
    <dbReference type="NCBI Taxonomy" id="115336"/>
    <lineage>
        <taxon>Bacteria</taxon>
        <taxon>Bacillati</taxon>
        <taxon>Actinomycetota</taxon>
        <taxon>Actinomycetes</taxon>
        <taxon>Streptosporangiales</taxon>
        <taxon>Thermomonosporaceae</taxon>
        <taxon>Actinomadura</taxon>
    </lineage>
</organism>
<protein>
    <recommendedName>
        <fullName evidence="1">Cytokinin riboside 5'-monophosphate phosphoribohydrolase</fullName>
        <ecNumber evidence="1">3.2.2.n1</ecNumber>
    </recommendedName>
</protein>
<comment type="caution">
    <text evidence="2">The sequence shown here is derived from an EMBL/GenBank/DDBJ whole genome shotgun (WGS) entry which is preliminary data.</text>
</comment>
<dbReference type="PANTHER" id="PTHR43393:SF2">
    <property type="entry name" value="CYTOKININ RIBOSIDE 5'-MONOPHOSPHATE PHOSPHORIBOHYDROLASE"/>
    <property type="match status" value="1"/>
</dbReference>
<dbReference type="PANTHER" id="PTHR43393">
    <property type="entry name" value="CYTOKININ RIBOSIDE 5'-MONOPHOSPHATE PHOSPHORIBOHYDROLASE"/>
    <property type="match status" value="1"/>
</dbReference>
<name>A0ABN3IG29_9ACTN</name>
<gene>
    <name evidence="2" type="ORF">GCM10010191_09510</name>
</gene>
<dbReference type="Pfam" id="PF03641">
    <property type="entry name" value="Lysine_decarbox"/>
    <property type="match status" value="1"/>
</dbReference>
<comment type="catalytic activity">
    <reaction evidence="1">
        <text>9-ribosyl-trans-zeatin 5'-phosphate + H2O = trans-zeatin + D-ribose 5-phosphate</text>
        <dbReference type="Rhea" id="RHEA:48564"/>
        <dbReference type="ChEBI" id="CHEBI:15377"/>
        <dbReference type="ChEBI" id="CHEBI:16522"/>
        <dbReference type="ChEBI" id="CHEBI:78346"/>
        <dbReference type="ChEBI" id="CHEBI:87947"/>
        <dbReference type="EC" id="3.2.2.n1"/>
    </reaction>
</comment>
<dbReference type="NCBIfam" id="TIGR00730">
    <property type="entry name" value="Rossman fold protein, TIGR00730 family"/>
    <property type="match status" value="1"/>
</dbReference>
<comment type="similarity">
    <text evidence="1">Belongs to the LOG family.</text>
</comment>
<evidence type="ECO:0000313" key="2">
    <source>
        <dbReference type="EMBL" id="GAA2403947.1"/>
    </source>
</evidence>
<dbReference type="Gene3D" id="3.40.50.450">
    <property type="match status" value="1"/>
</dbReference>
<dbReference type="EMBL" id="BAAARW010000003">
    <property type="protein sequence ID" value="GAA2403947.1"/>
    <property type="molecule type" value="Genomic_DNA"/>
</dbReference>
<reference evidence="2 3" key="1">
    <citation type="journal article" date="2019" name="Int. J. Syst. Evol. Microbiol.">
        <title>The Global Catalogue of Microorganisms (GCM) 10K type strain sequencing project: providing services to taxonomists for standard genome sequencing and annotation.</title>
        <authorList>
            <consortium name="The Broad Institute Genomics Platform"/>
            <consortium name="The Broad Institute Genome Sequencing Center for Infectious Disease"/>
            <person name="Wu L."/>
            <person name="Ma J."/>
        </authorList>
    </citation>
    <scope>NUCLEOTIDE SEQUENCE [LARGE SCALE GENOMIC DNA]</scope>
    <source>
        <strain evidence="2 3">JCM 3325</strain>
    </source>
</reference>
<dbReference type="InterPro" id="IPR031100">
    <property type="entry name" value="LOG_fam"/>
</dbReference>
<proteinExistence type="inferred from homology"/>
<accession>A0ABN3IG29</accession>
<dbReference type="InterPro" id="IPR052341">
    <property type="entry name" value="LOG_family_nucleotidases"/>
</dbReference>